<dbReference type="EMBL" id="JAQNDM010000002">
    <property type="protein sequence ID" value="MDC0714547.1"/>
    <property type="molecule type" value="Genomic_DNA"/>
</dbReference>
<protein>
    <submittedName>
        <fullName evidence="1">Alpha/beta fold hydrolase</fullName>
    </submittedName>
</protein>
<keyword evidence="1" id="KW-0378">Hydrolase</keyword>
<comment type="caution">
    <text evidence="1">The sequence shown here is derived from an EMBL/GenBank/DDBJ whole genome shotgun (WGS) entry which is preliminary data.</text>
</comment>
<dbReference type="InterPro" id="IPR008886">
    <property type="entry name" value="UPF0227/Esterase_YqiA"/>
</dbReference>
<dbReference type="Pfam" id="PF05728">
    <property type="entry name" value="UPF0227"/>
    <property type="match status" value="1"/>
</dbReference>
<dbReference type="Gene3D" id="3.40.50.1820">
    <property type="entry name" value="alpha/beta hydrolase"/>
    <property type="match status" value="1"/>
</dbReference>
<keyword evidence="2" id="KW-1185">Reference proteome</keyword>
<sequence length="235" mass="26285">MNMAHTSPPGPRWLYLHGFASGPESAKGVALAAHFARQGLHLERLNLRQPSLEHLRMSAMMRTVRDAIGTERDRAVVLGSSLGGLTASRVAEEDARVCALVLLAPAFQMMSQVRRSLGQEGMRRWEAQGWLEIHDYAQKRPGRVDFGFVQEMDALEARSGRWPDVRVPTLIIHGRQDTTTDIEFSREWARGKSHVRLVEVEDGHELTASLGFIQTEVDDFLRSFRVSVSTTPVSA</sequence>
<dbReference type="GO" id="GO:0016787">
    <property type="term" value="F:hydrolase activity"/>
    <property type="evidence" value="ECO:0007669"/>
    <property type="project" value="UniProtKB-KW"/>
</dbReference>
<gene>
    <name evidence="1" type="ORF">POL68_39230</name>
</gene>
<dbReference type="SUPFAM" id="SSF53474">
    <property type="entry name" value="alpha/beta-Hydrolases"/>
    <property type="match status" value="1"/>
</dbReference>
<proteinExistence type="predicted"/>
<reference evidence="1 2" key="1">
    <citation type="submission" date="2022-11" db="EMBL/GenBank/DDBJ databases">
        <title>Minimal conservation of predation-associated metabolite biosynthetic gene clusters underscores biosynthetic potential of Myxococcota including descriptions for ten novel species: Archangium lansinium sp. nov., Myxococcus landrumus sp. nov., Nannocystis bai.</title>
        <authorList>
            <person name="Ahearne A."/>
            <person name="Stevens C."/>
            <person name="Dowd S."/>
        </authorList>
    </citation>
    <scope>NUCLEOTIDE SEQUENCE [LARGE SCALE GENOMIC DNA]</scope>
    <source>
        <strain evidence="1 2">NCWAL01</strain>
    </source>
</reference>
<evidence type="ECO:0000313" key="2">
    <source>
        <dbReference type="Proteomes" id="UP001221838"/>
    </source>
</evidence>
<accession>A0ABT5DLL1</accession>
<name>A0ABT5DLL1_9BACT</name>
<dbReference type="RefSeq" id="WP_272145216.1">
    <property type="nucleotide sequence ID" value="NZ_JAQNDM010000002.1"/>
</dbReference>
<dbReference type="Proteomes" id="UP001221838">
    <property type="component" value="Unassembled WGS sequence"/>
</dbReference>
<dbReference type="InterPro" id="IPR029058">
    <property type="entry name" value="AB_hydrolase_fold"/>
</dbReference>
<organism evidence="1 2">
    <name type="scientific">Stigmatella ashevillensis</name>
    <dbReference type="NCBI Taxonomy" id="2995309"/>
    <lineage>
        <taxon>Bacteria</taxon>
        <taxon>Pseudomonadati</taxon>
        <taxon>Myxococcota</taxon>
        <taxon>Myxococcia</taxon>
        <taxon>Myxococcales</taxon>
        <taxon>Cystobacterineae</taxon>
        <taxon>Archangiaceae</taxon>
        <taxon>Stigmatella</taxon>
    </lineage>
</organism>
<evidence type="ECO:0000313" key="1">
    <source>
        <dbReference type="EMBL" id="MDC0714547.1"/>
    </source>
</evidence>